<protein>
    <submittedName>
        <fullName evidence="2">NmrA family transcriptional regulator</fullName>
    </submittedName>
</protein>
<dbReference type="PANTHER" id="PTHR47129">
    <property type="entry name" value="QUINONE OXIDOREDUCTASE 2"/>
    <property type="match status" value="1"/>
</dbReference>
<evidence type="ECO:0000259" key="1">
    <source>
        <dbReference type="Pfam" id="PF13460"/>
    </source>
</evidence>
<feature type="domain" description="NAD(P)-binding" evidence="1">
    <location>
        <begin position="6"/>
        <end position="184"/>
    </location>
</feature>
<dbReference type="OrthoDB" id="5510591at2"/>
<sequence length="254" mass="25851">MLAVSGASGHLGGLILRHLLGWVDASRVVALSRTPDRVPDLGIRTRAADFAAPDGLVRALDGVERLLLVSVDAITGRAPLHAAAIKAATKAGVGHIIYTSTTRAGDPGNPSAVAPDHHETERLLAASVPAFTSLRFNIWPETLTYMGIAQRAVAAGELPSNAGDGRVAYLTRDDSAAVAAAVLAEGGSKGELLEITGPAAVSDADLAAILAETSGRPVRHVPVAEAAPRLTAMGTPAPPAQAWAGGLAWGLKGI</sequence>
<dbReference type="EMBL" id="SMKU01000197">
    <property type="protein sequence ID" value="TDD77760.1"/>
    <property type="molecule type" value="Genomic_DNA"/>
</dbReference>
<dbReference type="InterPro" id="IPR036291">
    <property type="entry name" value="NAD(P)-bd_dom_sf"/>
</dbReference>
<dbReference type="PANTHER" id="PTHR47129:SF1">
    <property type="entry name" value="NMRA-LIKE DOMAIN-CONTAINING PROTEIN"/>
    <property type="match status" value="1"/>
</dbReference>
<dbReference type="SUPFAM" id="SSF51735">
    <property type="entry name" value="NAD(P)-binding Rossmann-fold domains"/>
    <property type="match status" value="1"/>
</dbReference>
<proteinExistence type="predicted"/>
<dbReference type="Gene3D" id="3.40.50.720">
    <property type="entry name" value="NAD(P)-binding Rossmann-like Domain"/>
    <property type="match status" value="1"/>
</dbReference>
<dbReference type="InterPro" id="IPR052718">
    <property type="entry name" value="NmrA-type_oxidoreductase"/>
</dbReference>
<dbReference type="Proteomes" id="UP000294513">
    <property type="component" value="Unassembled WGS sequence"/>
</dbReference>
<keyword evidence="3" id="KW-1185">Reference proteome</keyword>
<dbReference type="Pfam" id="PF13460">
    <property type="entry name" value="NAD_binding_10"/>
    <property type="match status" value="1"/>
</dbReference>
<evidence type="ECO:0000313" key="2">
    <source>
        <dbReference type="EMBL" id="TDD77760.1"/>
    </source>
</evidence>
<gene>
    <name evidence="2" type="ORF">E1298_29540</name>
</gene>
<dbReference type="RefSeq" id="WP_131898995.1">
    <property type="nucleotide sequence ID" value="NZ_SMKU01000197.1"/>
</dbReference>
<reference evidence="2 3" key="1">
    <citation type="submission" date="2019-03" db="EMBL/GenBank/DDBJ databases">
        <title>Draft genome sequences of novel Actinobacteria.</title>
        <authorList>
            <person name="Sahin N."/>
            <person name="Ay H."/>
            <person name="Saygin H."/>
        </authorList>
    </citation>
    <scope>NUCLEOTIDE SEQUENCE [LARGE SCALE GENOMIC DNA]</scope>
    <source>
        <strain evidence="2 3">H3C3</strain>
    </source>
</reference>
<dbReference type="Gene3D" id="3.90.25.10">
    <property type="entry name" value="UDP-galactose 4-epimerase, domain 1"/>
    <property type="match status" value="1"/>
</dbReference>
<name>A0A4R5AZY7_9ACTN</name>
<dbReference type="InterPro" id="IPR016040">
    <property type="entry name" value="NAD(P)-bd_dom"/>
</dbReference>
<evidence type="ECO:0000313" key="3">
    <source>
        <dbReference type="Proteomes" id="UP000294513"/>
    </source>
</evidence>
<organism evidence="2 3">
    <name type="scientific">Actinomadura rubrisoli</name>
    <dbReference type="NCBI Taxonomy" id="2530368"/>
    <lineage>
        <taxon>Bacteria</taxon>
        <taxon>Bacillati</taxon>
        <taxon>Actinomycetota</taxon>
        <taxon>Actinomycetes</taxon>
        <taxon>Streptosporangiales</taxon>
        <taxon>Thermomonosporaceae</taxon>
        <taxon>Actinomadura</taxon>
    </lineage>
</organism>
<dbReference type="AlphaFoldDB" id="A0A4R5AZY7"/>
<comment type="caution">
    <text evidence="2">The sequence shown here is derived from an EMBL/GenBank/DDBJ whole genome shotgun (WGS) entry which is preliminary data.</text>
</comment>
<accession>A0A4R5AZY7</accession>